<dbReference type="Pfam" id="PF11114">
    <property type="entry name" value="Minor_capsid_2"/>
    <property type="match status" value="1"/>
</dbReference>
<dbReference type="InterPro" id="IPR021080">
    <property type="entry name" value="Minor_capsid_protein"/>
</dbReference>
<name>A0AAJ2Z062_WEICO</name>
<evidence type="ECO:0000313" key="2">
    <source>
        <dbReference type="Proteomes" id="UP000719917"/>
    </source>
</evidence>
<reference evidence="1" key="1">
    <citation type="submission" date="2020-01" db="EMBL/GenBank/DDBJ databases">
        <title>First Reported Case and Whole Genome of Weissella confusa in an Equid.</title>
        <authorList>
            <person name="Little S.V."/>
            <person name="Lawhon S.D."/>
        </authorList>
    </citation>
    <scope>NUCLEOTIDE SEQUENCE</scope>
    <source>
        <strain evidence="1">718955</strain>
    </source>
</reference>
<dbReference type="AlphaFoldDB" id="A0AAJ2Z062"/>
<organism evidence="1 2">
    <name type="scientific">Weissella confusa</name>
    <name type="common">Lactobacillus confusus</name>
    <dbReference type="NCBI Taxonomy" id="1583"/>
    <lineage>
        <taxon>Bacteria</taxon>
        <taxon>Bacillati</taxon>
        <taxon>Bacillota</taxon>
        <taxon>Bacilli</taxon>
        <taxon>Lactobacillales</taxon>
        <taxon>Lactobacillaceae</taxon>
        <taxon>Weissella</taxon>
    </lineage>
</organism>
<sequence>MANIAVNVNLTGVKKKLGTQSFQKAKLAMVSQMALDMNKYVPKKSGRMRANVDIKPDRLTWNMIYARAQFYGTNGIVSFHNYTTPGTGPRWDSKASAANMQRWINTFKRGMSL</sequence>
<dbReference type="Proteomes" id="UP000719917">
    <property type="component" value="Unassembled WGS sequence"/>
</dbReference>
<proteinExistence type="predicted"/>
<gene>
    <name evidence="1" type="ORF">GTU77_08275</name>
</gene>
<accession>A0AAJ2Z062</accession>
<evidence type="ECO:0000313" key="1">
    <source>
        <dbReference type="EMBL" id="NBA12206.1"/>
    </source>
</evidence>
<dbReference type="EMBL" id="JAAAMQ010000020">
    <property type="protein sequence ID" value="NBA12206.1"/>
    <property type="molecule type" value="Genomic_DNA"/>
</dbReference>
<protein>
    <submittedName>
        <fullName evidence="1">Capsid protein</fullName>
    </submittedName>
</protein>
<comment type="caution">
    <text evidence="1">The sequence shown here is derived from an EMBL/GenBank/DDBJ whole genome shotgun (WGS) entry which is preliminary data.</text>
</comment>
<dbReference type="RefSeq" id="WP_161691369.1">
    <property type="nucleotide sequence ID" value="NZ_JAAAMQ010000020.1"/>
</dbReference>